<sequence length="92" mass="10556">MRTHIHTSLCNIIKVEIALAFPLPLSPNRSLLPSLSLHLFSYINKHKDKNPNKYTDNKLKRDKRSERHSLSAGFCVCNAFFNEFELSIDVNG</sequence>
<reference evidence="1 2" key="1">
    <citation type="journal article" date="2023" name="Mol. Ecol. Resour.">
        <title>Chromosome-level genome assembly of a triploid poplar Populus alba 'Berolinensis'.</title>
        <authorList>
            <person name="Chen S."/>
            <person name="Yu Y."/>
            <person name="Wang X."/>
            <person name="Wang S."/>
            <person name="Zhang T."/>
            <person name="Zhou Y."/>
            <person name="He R."/>
            <person name="Meng N."/>
            <person name="Wang Y."/>
            <person name="Liu W."/>
            <person name="Liu Z."/>
            <person name="Liu J."/>
            <person name="Guo Q."/>
            <person name="Huang H."/>
            <person name="Sederoff R.R."/>
            <person name="Wang G."/>
            <person name="Qu G."/>
            <person name="Chen S."/>
        </authorList>
    </citation>
    <scope>NUCLEOTIDE SEQUENCE [LARGE SCALE GENOMIC DNA]</scope>
    <source>
        <strain evidence="1">SC-2020</strain>
    </source>
</reference>
<dbReference type="EMBL" id="JAQIZT010000001">
    <property type="protein sequence ID" value="KAJ7015391.1"/>
    <property type="molecule type" value="Genomic_DNA"/>
</dbReference>
<accession>A0AAD6RUG0</accession>
<comment type="caution">
    <text evidence="1">The sequence shown here is derived from an EMBL/GenBank/DDBJ whole genome shotgun (WGS) entry which is preliminary data.</text>
</comment>
<dbReference type="Proteomes" id="UP001164929">
    <property type="component" value="Chromosome 1"/>
</dbReference>
<dbReference type="AlphaFoldDB" id="A0AAD6RUG0"/>
<evidence type="ECO:0000313" key="2">
    <source>
        <dbReference type="Proteomes" id="UP001164929"/>
    </source>
</evidence>
<keyword evidence="2" id="KW-1185">Reference proteome</keyword>
<gene>
    <name evidence="1" type="ORF">NC653_004633</name>
</gene>
<organism evidence="1 2">
    <name type="scientific">Populus alba x Populus x berolinensis</name>
    <dbReference type="NCBI Taxonomy" id="444605"/>
    <lineage>
        <taxon>Eukaryota</taxon>
        <taxon>Viridiplantae</taxon>
        <taxon>Streptophyta</taxon>
        <taxon>Embryophyta</taxon>
        <taxon>Tracheophyta</taxon>
        <taxon>Spermatophyta</taxon>
        <taxon>Magnoliopsida</taxon>
        <taxon>eudicotyledons</taxon>
        <taxon>Gunneridae</taxon>
        <taxon>Pentapetalae</taxon>
        <taxon>rosids</taxon>
        <taxon>fabids</taxon>
        <taxon>Malpighiales</taxon>
        <taxon>Salicaceae</taxon>
        <taxon>Saliceae</taxon>
        <taxon>Populus</taxon>
    </lineage>
</organism>
<protein>
    <submittedName>
        <fullName evidence="1">Uncharacterized protein</fullName>
    </submittedName>
</protein>
<proteinExistence type="predicted"/>
<name>A0AAD6RUG0_9ROSI</name>
<evidence type="ECO:0000313" key="1">
    <source>
        <dbReference type="EMBL" id="KAJ7015391.1"/>
    </source>
</evidence>